<dbReference type="EMBL" id="GBYX01477364">
    <property type="protein sequence ID" value="JAO04322.1"/>
    <property type="molecule type" value="Transcribed_RNA"/>
</dbReference>
<sequence length="101" mass="11201">MSRCSNDASALWIINGLRADSKIKQVLLFQTDSSPLGFRSQDIWLDDSPAAELKGSMRPEFLHPSASAPTESVPSCEYRQEGGLWSPAEVQICSRCWLQLS</sequence>
<proteinExistence type="predicted"/>
<evidence type="ECO:0000313" key="1">
    <source>
        <dbReference type="EMBL" id="JAO04322.1"/>
    </source>
</evidence>
<accession>A0A0S7ENE4</accession>
<dbReference type="AlphaFoldDB" id="A0A0S7ENE4"/>
<protein>
    <submittedName>
        <fullName evidence="1">PPUP9740</fullName>
    </submittedName>
</protein>
<organism evidence="1">
    <name type="scientific">Poeciliopsis prolifica</name>
    <name type="common">blackstripe livebearer</name>
    <dbReference type="NCBI Taxonomy" id="188132"/>
    <lineage>
        <taxon>Eukaryota</taxon>
        <taxon>Metazoa</taxon>
        <taxon>Chordata</taxon>
        <taxon>Craniata</taxon>
        <taxon>Vertebrata</taxon>
        <taxon>Euteleostomi</taxon>
        <taxon>Actinopterygii</taxon>
        <taxon>Neopterygii</taxon>
        <taxon>Teleostei</taxon>
        <taxon>Neoteleostei</taxon>
        <taxon>Acanthomorphata</taxon>
        <taxon>Ovalentaria</taxon>
        <taxon>Atherinomorphae</taxon>
        <taxon>Cyprinodontiformes</taxon>
        <taxon>Poeciliidae</taxon>
        <taxon>Poeciliinae</taxon>
        <taxon>Poeciliopsis</taxon>
    </lineage>
</organism>
<reference evidence="1" key="1">
    <citation type="submission" date="2014-12" db="EMBL/GenBank/DDBJ databases">
        <title>Parallel Evolution in Life History Adaptation Evident in the Tissue-Specific Poeciliopsis prolifica transcriptome.</title>
        <authorList>
            <person name="Jue N.K."/>
            <person name="Foley R.J."/>
            <person name="Obergfell C."/>
            <person name="Reznick D.N."/>
            <person name="O'Neill R.J."/>
            <person name="O'Neill M.J."/>
        </authorList>
    </citation>
    <scope>NUCLEOTIDE SEQUENCE</scope>
</reference>
<name>A0A0S7ENE4_9TELE</name>
<gene>
    <name evidence="1" type="primary">PPUP9740</name>
</gene>
<feature type="non-terminal residue" evidence="1">
    <location>
        <position position="101"/>
    </location>
</feature>